<comment type="cofactor">
    <cofactor evidence="1">
        <name>Mg(2+)</name>
        <dbReference type="ChEBI" id="CHEBI:18420"/>
    </cofactor>
</comment>
<dbReference type="PROSITE" id="PS00893">
    <property type="entry name" value="NUDIX_BOX"/>
    <property type="match status" value="1"/>
</dbReference>
<protein>
    <submittedName>
        <fullName evidence="4">NUDIX domain-containing protein</fullName>
    </submittedName>
</protein>
<dbReference type="Gene3D" id="3.90.79.10">
    <property type="entry name" value="Nucleoside Triphosphate Pyrophosphohydrolase"/>
    <property type="match status" value="1"/>
</dbReference>
<dbReference type="Proteomes" id="UP000637628">
    <property type="component" value="Unassembled WGS sequence"/>
</dbReference>
<organism evidence="4 5">
    <name type="scientific">Paractinoplanes durhamensis</name>
    <dbReference type="NCBI Taxonomy" id="113563"/>
    <lineage>
        <taxon>Bacteria</taxon>
        <taxon>Bacillati</taxon>
        <taxon>Actinomycetota</taxon>
        <taxon>Actinomycetes</taxon>
        <taxon>Micromonosporales</taxon>
        <taxon>Micromonosporaceae</taxon>
        <taxon>Paractinoplanes</taxon>
    </lineage>
</organism>
<dbReference type="EMBL" id="BOML01000032">
    <property type="protein sequence ID" value="GIE02511.1"/>
    <property type="molecule type" value="Genomic_DNA"/>
</dbReference>
<dbReference type="PROSITE" id="PS51462">
    <property type="entry name" value="NUDIX"/>
    <property type="match status" value="1"/>
</dbReference>
<dbReference type="PANTHER" id="PTHR11839">
    <property type="entry name" value="UDP/ADP-SUGAR PYROPHOSPHATASE"/>
    <property type="match status" value="1"/>
</dbReference>
<reference evidence="4 5" key="1">
    <citation type="submission" date="2021-01" db="EMBL/GenBank/DDBJ databases">
        <title>Whole genome shotgun sequence of Actinoplanes durhamensis NBRC 14914.</title>
        <authorList>
            <person name="Komaki H."/>
            <person name="Tamura T."/>
        </authorList>
    </citation>
    <scope>NUCLEOTIDE SEQUENCE [LARGE SCALE GENOMIC DNA]</scope>
    <source>
        <strain evidence="4 5">NBRC 14914</strain>
    </source>
</reference>
<evidence type="ECO:0000313" key="5">
    <source>
        <dbReference type="Proteomes" id="UP000637628"/>
    </source>
</evidence>
<dbReference type="PANTHER" id="PTHR11839:SF18">
    <property type="entry name" value="NUDIX HYDROLASE DOMAIN-CONTAINING PROTEIN"/>
    <property type="match status" value="1"/>
</dbReference>
<dbReference type="Pfam" id="PF00293">
    <property type="entry name" value="NUDIX"/>
    <property type="match status" value="1"/>
</dbReference>
<comment type="caution">
    <text evidence="4">The sequence shown here is derived from an EMBL/GenBank/DDBJ whole genome shotgun (WGS) entry which is preliminary data.</text>
</comment>
<evidence type="ECO:0000259" key="3">
    <source>
        <dbReference type="PROSITE" id="PS51462"/>
    </source>
</evidence>
<accession>A0ABQ3YY74</accession>
<keyword evidence="2" id="KW-0378">Hydrolase</keyword>
<dbReference type="InterPro" id="IPR020084">
    <property type="entry name" value="NUDIX_hydrolase_CS"/>
</dbReference>
<proteinExistence type="predicted"/>
<dbReference type="SUPFAM" id="SSF55811">
    <property type="entry name" value="Nudix"/>
    <property type="match status" value="1"/>
</dbReference>
<evidence type="ECO:0000256" key="2">
    <source>
        <dbReference type="ARBA" id="ARBA00022801"/>
    </source>
</evidence>
<dbReference type="InterPro" id="IPR000086">
    <property type="entry name" value="NUDIX_hydrolase_dom"/>
</dbReference>
<gene>
    <name evidence="4" type="ORF">Adu01nite_38610</name>
</gene>
<feature type="domain" description="Nudix hydrolase" evidence="3">
    <location>
        <begin position="54"/>
        <end position="183"/>
    </location>
</feature>
<sequence length="194" mass="20787">MRGPRVAFPVVEGEQRGPWMRRSTTQITQGKRFAAYADEVTDPGGGSGRYEWVETPDLVRVAALTGDGRIWLAEQYHYLPKRRMLQAVGGGVDPGEEPQVAAARELAEETGLTAARWRSLGAVWPLPGLSPARIHLFAAEDLRAGTAHPEAAEADLEVKAWPLAEAVAAALDGRIGCAASAQLVLTVAEAPGRR</sequence>
<evidence type="ECO:0000313" key="4">
    <source>
        <dbReference type="EMBL" id="GIE02511.1"/>
    </source>
</evidence>
<keyword evidence="5" id="KW-1185">Reference proteome</keyword>
<name>A0ABQ3YY74_9ACTN</name>
<evidence type="ECO:0000256" key="1">
    <source>
        <dbReference type="ARBA" id="ARBA00001946"/>
    </source>
</evidence>
<dbReference type="InterPro" id="IPR015797">
    <property type="entry name" value="NUDIX_hydrolase-like_dom_sf"/>
</dbReference>